<evidence type="ECO:0000313" key="8">
    <source>
        <dbReference type="Proteomes" id="UP000000442"/>
    </source>
</evidence>
<dbReference type="eggNOG" id="COG0318">
    <property type="taxonomic scope" value="Bacteria"/>
</dbReference>
<dbReference type="HOGENOM" id="CLU_932928_0_0_7"/>
<proteinExistence type="inferred from homology"/>
<dbReference type="Gene3D" id="3.30.300.30">
    <property type="match status" value="1"/>
</dbReference>
<sequence>MVPALYLGIPAVISVGFTKSRIWDICRKYGCTSFSLLGGMMMGIFSEPEKIDDADNPVRLIISAGTPLAVWKAFEKRFGVFIHEWYGAVEGGFAHKPPGVGPVGSFGKPLDGVMEMRVVKDDDSECKPFEIGEIVCRTIGQKTEVRYFGKADASEKKTRGGWLRSGDMGHRDENGWFFFDFRKGGGLRRAGDFIQPDHVEAAFAKYKDITDVCVYGIPAASGAPGESDLVSAVVLTEGSTLDVPGLHLHCRALLDGNSIPSYLQVVDAIPKTASEKNLDRFLKDDFSKNADNVYGLGN</sequence>
<dbReference type="KEGG" id="dat:HRM2_39930"/>
<evidence type="ECO:0000313" key="7">
    <source>
        <dbReference type="EMBL" id="ACN17051.1"/>
    </source>
</evidence>
<feature type="domain" description="AMP-dependent synthetase/ligase" evidence="5">
    <location>
        <begin position="2"/>
        <end position="138"/>
    </location>
</feature>
<keyword evidence="4" id="KW-0067">ATP-binding</keyword>
<dbReference type="GO" id="GO:0005886">
    <property type="term" value="C:plasma membrane"/>
    <property type="evidence" value="ECO:0007669"/>
    <property type="project" value="TreeGrafter"/>
</dbReference>
<dbReference type="SUPFAM" id="SSF56801">
    <property type="entry name" value="Acetyl-CoA synthetase-like"/>
    <property type="match status" value="1"/>
</dbReference>
<reference evidence="7 8" key="1">
    <citation type="journal article" date="2009" name="Environ. Microbiol.">
        <title>Genome sequence of Desulfobacterium autotrophicum HRM2, a marine sulfate reducer oxidizing organic carbon completely to carbon dioxide.</title>
        <authorList>
            <person name="Strittmatter A.W."/>
            <person name="Liesegang H."/>
            <person name="Rabus R."/>
            <person name="Decker I."/>
            <person name="Amann J."/>
            <person name="Andres S."/>
            <person name="Henne A."/>
            <person name="Fricke W.F."/>
            <person name="Martinez-Arias R."/>
            <person name="Bartels D."/>
            <person name="Goesmann A."/>
            <person name="Krause L."/>
            <person name="Puehler A."/>
            <person name="Klenk H.P."/>
            <person name="Richter M."/>
            <person name="Schuler M."/>
            <person name="Gloeckner F.O."/>
            <person name="Meyerdierks A."/>
            <person name="Gottschalk G."/>
            <person name="Amann R."/>
        </authorList>
    </citation>
    <scope>NUCLEOTIDE SEQUENCE [LARGE SCALE GENOMIC DNA]</scope>
    <source>
        <strain evidence="8">ATCC 43914 / DSM 3382 / HRM2</strain>
    </source>
</reference>
<keyword evidence="8" id="KW-1185">Reference proteome</keyword>
<dbReference type="AlphaFoldDB" id="C0QC34"/>
<keyword evidence="2 7" id="KW-0436">Ligase</keyword>
<dbReference type="EC" id="6.2.1.-" evidence="7"/>
<dbReference type="GO" id="GO:0004467">
    <property type="term" value="F:long-chain fatty acid-CoA ligase activity"/>
    <property type="evidence" value="ECO:0007669"/>
    <property type="project" value="TreeGrafter"/>
</dbReference>
<dbReference type="InterPro" id="IPR025110">
    <property type="entry name" value="AMP-bd_C"/>
</dbReference>
<keyword evidence="3" id="KW-0547">Nucleotide-binding</keyword>
<dbReference type="InterPro" id="IPR045851">
    <property type="entry name" value="AMP-bd_C_sf"/>
</dbReference>
<evidence type="ECO:0000256" key="2">
    <source>
        <dbReference type="ARBA" id="ARBA00022598"/>
    </source>
</evidence>
<evidence type="ECO:0000256" key="1">
    <source>
        <dbReference type="ARBA" id="ARBA00006432"/>
    </source>
</evidence>
<evidence type="ECO:0000256" key="4">
    <source>
        <dbReference type="ARBA" id="ARBA00022840"/>
    </source>
</evidence>
<dbReference type="PANTHER" id="PTHR43107">
    <property type="entry name" value="LONG-CHAIN FATTY ACID TRANSPORT PROTEIN"/>
    <property type="match status" value="1"/>
</dbReference>
<dbReference type="GO" id="GO:0005524">
    <property type="term" value="F:ATP binding"/>
    <property type="evidence" value="ECO:0007669"/>
    <property type="project" value="UniProtKB-KW"/>
</dbReference>
<dbReference type="GO" id="GO:0044539">
    <property type="term" value="P:long-chain fatty acid import into cell"/>
    <property type="evidence" value="ECO:0007669"/>
    <property type="project" value="TreeGrafter"/>
</dbReference>
<dbReference type="GO" id="GO:0005324">
    <property type="term" value="F:long-chain fatty acid transmembrane transporter activity"/>
    <property type="evidence" value="ECO:0007669"/>
    <property type="project" value="TreeGrafter"/>
</dbReference>
<dbReference type="PANTHER" id="PTHR43107:SF15">
    <property type="entry name" value="FATTY ACID TRANSPORT PROTEIN 3, ISOFORM A"/>
    <property type="match status" value="1"/>
</dbReference>
<evidence type="ECO:0000259" key="6">
    <source>
        <dbReference type="Pfam" id="PF13193"/>
    </source>
</evidence>
<dbReference type="STRING" id="177437.HRM2_39930"/>
<dbReference type="InterPro" id="IPR000873">
    <property type="entry name" value="AMP-dep_synth/lig_dom"/>
</dbReference>
<protein>
    <submittedName>
        <fullName evidence="7">CaiC1</fullName>
        <ecNumber evidence="7">6.2.1.-</ecNumber>
    </submittedName>
</protein>
<dbReference type="EMBL" id="CP001087">
    <property type="protein sequence ID" value="ACN17051.1"/>
    <property type="molecule type" value="Genomic_DNA"/>
</dbReference>
<dbReference type="OrthoDB" id="5483897at2"/>
<comment type="similarity">
    <text evidence="1">Belongs to the ATP-dependent AMP-binding enzyme family.</text>
</comment>
<dbReference type="Proteomes" id="UP000000442">
    <property type="component" value="Chromosome"/>
</dbReference>
<dbReference type="Gene3D" id="3.40.50.12780">
    <property type="entry name" value="N-terminal domain of ligase-like"/>
    <property type="match status" value="1"/>
</dbReference>
<evidence type="ECO:0000256" key="3">
    <source>
        <dbReference type="ARBA" id="ARBA00022741"/>
    </source>
</evidence>
<dbReference type="Pfam" id="PF00501">
    <property type="entry name" value="AMP-binding"/>
    <property type="match status" value="1"/>
</dbReference>
<evidence type="ECO:0000259" key="5">
    <source>
        <dbReference type="Pfam" id="PF00501"/>
    </source>
</evidence>
<dbReference type="InterPro" id="IPR042099">
    <property type="entry name" value="ANL_N_sf"/>
</dbReference>
<organism evidence="7 8">
    <name type="scientific">Desulforapulum autotrophicum (strain ATCC 43914 / DSM 3382 / VKM B-1955 / HRM2)</name>
    <name type="common">Desulfobacterium autotrophicum</name>
    <dbReference type="NCBI Taxonomy" id="177437"/>
    <lineage>
        <taxon>Bacteria</taxon>
        <taxon>Pseudomonadati</taxon>
        <taxon>Thermodesulfobacteriota</taxon>
        <taxon>Desulfobacteria</taxon>
        <taxon>Desulfobacterales</taxon>
        <taxon>Desulfobacteraceae</taxon>
        <taxon>Desulforapulum</taxon>
    </lineage>
</organism>
<dbReference type="Pfam" id="PF13193">
    <property type="entry name" value="AMP-binding_C"/>
    <property type="match status" value="1"/>
</dbReference>
<feature type="domain" description="AMP-binding enzyme C-terminal" evidence="6">
    <location>
        <begin position="199"/>
        <end position="276"/>
    </location>
</feature>
<name>C0QC34_DESAH</name>
<gene>
    <name evidence="7" type="primary">caiC1</name>
    <name evidence="7" type="ordered locus">HRM2_39930</name>
</gene>
<accession>C0QC34</accession>